<dbReference type="AlphaFoldDB" id="A0A171AT39"/>
<dbReference type="Pfam" id="PF00112">
    <property type="entry name" value="Peptidase_C1"/>
    <property type="match status" value="1"/>
</dbReference>
<dbReference type="PROSITE" id="PS00139">
    <property type="entry name" value="THIOL_PROTEASE_CYS"/>
    <property type="match status" value="1"/>
</dbReference>
<reference evidence="9" key="1">
    <citation type="submission" date="2016-04" db="EMBL/GenBank/DDBJ databases">
        <authorList>
            <person name="Calderon-Fernandez G.M.Sr."/>
        </authorList>
    </citation>
    <scope>NUCLEOTIDE SEQUENCE</scope>
    <source>
        <strain evidence="9">Int1</strain>
        <tissue evidence="9">Integument</tissue>
    </source>
</reference>
<dbReference type="GO" id="GO:0008234">
    <property type="term" value="F:cysteine-type peptidase activity"/>
    <property type="evidence" value="ECO:0007669"/>
    <property type="project" value="UniProtKB-KW"/>
</dbReference>
<sequence length="348" mass="39220">MLCIASLLFNFEKMKFIVFLASFVAFSQAISFFDLVQEEWTLFKLQHKKKYPNEIEEKFRMKIFMENKRKVAKHNARYSQGLVKFKLGLNHLADMLPHEFAKYNGFNKSLTPVNGIKAVGSTFIEPAHVDLPKEVDWREKGAVTAVKNQGSCGSCWAFSTTGALEGQHFRKTGKLVSLSEQNLIDCSHKYGNNGCNGGLMDNAFQYVEDNHGIDTEKSYPYEADDERCRYRASSSGATDTGFVDIPEGREDKLKAAVATIGPVSVAIDASHDSFQLYSEGVYYEHECSREELDHGVLVVGYGETEDGEEYWLVKNSWGREWGEDGYIKMARNRHNNCGIASSASYPLV</sequence>
<dbReference type="InterPro" id="IPR000169">
    <property type="entry name" value="Pept_cys_AS"/>
</dbReference>
<protein>
    <submittedName>
        <fullName evidence="9">Cathepsin l</fullName>
    </submittedName>
</protein>
<evidence type="ECO:0000259" key="8">
    <source>
        <dbReference type="SMART" id="SM00848"/>
    </source>
</evidence>
<evidence type="ECO:0000256" key="5">
    <source>
        <dbReference type="ARBA" id="ARBA00023145"/>
    </source>
</evidence>
<keyword evidence="4" id="KW-0788">Thiol protease</keyword>
<comment type="similarity">
    <text evidence="1">Belongs to the peptidase C1 family.</text>
</comment>
<feature type="domain" description="Cathepsin propeptide inhibitor" evidence="8">
    <location>
        <begin position="40"/>
        <end position="100"/>
    </location>
</feature>
<dbReference type="SMART" id="SM00645">
    <property type="entry name" value="Pept_C1"/>
    <property type="match status" value="1"/>
</dbReference>
<dbReference type="GO" id="GO:0006508">
    <property type="term" value="P:proteolysis"/>
    <property type="evidence" value="ECO:0007669"/>
    <property type="project" value="UniProtKB-KW"/>
</dbReference>
<dbReference type="CDD" id="cd02248">
    <property type="entry name" value="Peptidase_C1A"/>
    <property type="match status" value="1"/>
</dbReference>
<dbReference type="InterPro" id="IPR039417">
    <property type="entry name" value="Peptidase_C1A_papain-like"/>
</dbReference>
<keyword evidence="6" id="KW-1015">Disulfide bond</keyword>
<keyword evidence="5" id="KW-0865">Zymogen</keyword>
<keyword evidence="3" id="KW-0378">Hydrolase</keyword>
<dbReference type="PANTHER" id="PTHR12411">
    <property type="entry name" value="CYSTEINE PROTEASE FAMILY C1-RELATED"/>
    <property type="match status" value="1"/>
</dbReference>
<proteinExistence type="inferred from homology"/>
<evidence type="ECO:0000256" key="3">
    <source>
        <dbReference type="ARBA" id="ARBA00022801"/>
    </source>
</evidence>
<reference evidence="9" key="2">
    <citation type="journal article" date="2017" name="J. Med. Entomol.">
        <title>Transcriptome Analysis of the Triatoma infestans (Hemiptera: Reduviidae) Integument.</title>
        <authorList>
            <person name="Calderon-Fernandez G.M."/>
            <person name="Moriconi D.E."/>
            <person name="Dulbecco A.B."/>
            <person name="Juarez M.P."/>
        </authorList>
    </citation>
    <scope>NUCLEOTIDE SEQUENCE</scope>
    <source>
        <strain evidence="9">Int1</strain>
        <tissue evidence="9">Integument</tissue>
    </source>
</reference>
<keyword evidence="2" id="KW-0645">Protease</keyword>
<dbReference type="InterPro" id="IPR013128">
    <property type="entry name" value="Peptidase_C1A"/>
</dbReference>
<dbReference type="PROSITE" id="PS00640">
    <property type="entry name" value="THIOL_PROTEASE_ASN"/>
    <property type="match status" value="1"/>
</dbReference>
<dbReference type="SMART" id="SM00848">
    <property type="entry name" value="Inhibitor_I29"/>
    <property type="match status" value="1"/>
</dbReference>
<dbReference type="EMBL" id="GEMB01000688">
    <property type="protein sequence ID" value="JAS02447.1"/>
    <property type="molecule type" value="Transcribed_RNA"/>
</dbReference>
<evidence type="ECO:0000256" key="4">
    <source>
        <dbReference type="ARBA" id="ARBA00022807"/>
    </source>
</evidence>
<organism evidence="9">
    <name type="scientific">Triatoma infestans</name>
    <name type="common">Assassin bug</name>
    <dbReference type="NCBI Taxonomy" id="30076"/>
    <lineage>
        <taxon>Eukaryota</taxon>
        <taxon>Metazoa</taxon>
        <taxon>Ecdysozoa</taxon>
        <taxon>Arthropoda</taxon>
        <taxon>Hexapoda</taxon>
        <taxon>Insecta</taxon>
        <taxon>Pterygota</taxon>
        <taxon>Neoptera</taxon>
        <taxon>Paraneoptera</taxon>
        <taxon>Hemiptera</taxon>
        <taxon>Heteroptera</taxon>
        <taxon>Panheteroptera</taxon>
        <taxon>Cimicomorpha</taxon>
        <taxon>Reduviidae</taxon>
        <taxon>Triatominae</taxon>
        <taxon>Triatoma</taxon>
    </lineage>
</organism>
<dbReference type="InterPro" id="IPR013201">
    <property type="entry name" value="Prot_inhib_I29"/>
</dbReference>
<dbReference type="FunFam" id="3.90.70.10:FF:000006">
    <property type="entry name" value="Cathepsin S"/>
    <property type="match status" value="1"/>
</dbReference>
<feature type="domain" description="Peptidase C1A papain C-terminal" evidence="7">
    <location>
        <begin position="131"/>
        <end position="347"/>
    </location>
</feature>
<dbReference type="InterPro" id="IPR025661">
    <property type="entry name" value="Pept_asp_AS"/>
</dbReference>
<evidence type="ECO:0000256" key="6">
    <source>
        <dbReference type="ARBA" id="ARBA00023157"/>
    </source>
</evidence>
<dbReference type="Gene3D" id="3.90.70.10">
    <property type="entry name" value="Cysteine proteinases"/>
    <property type="match status" value="1"/>
</dbReference>
<evidence type="ECO:0000313" key="9">
    <source>
        <dbReference type="EMBL" id="JAS02447.1"/>
    </source>
</evidence>
<name>A0A171AT39_TRIIF</name>
<accession>A0A171AT39</accession>
<evidence type="ECO:0000256" key="1">
    <source>
        <dbReference type="ARBA" id="ARBA00008455"/>
    </source>
</evidence>
<dbReference type="Pfam" id="PF08246">
    <property type="entry name" value="Inhibitor_I29"/>
    <property type="match status" value="1"/>
</dbReference>
<dbReference type="SUPFAM" id="SSF54001">
    <property type="entry name" value="Cysteine proteinases"/>
    <property type="match status" value="1"/>
</dbReference>
<evidence type="ECO:0000256" key="2">
    <source>
        <dbReference type="ARBA" id="ARBA00022670"/>
    </source>
</evidence>
<dbReference type="InterPro" id="IPR025660">
    <property type="entry name" value="Pept_his_AS"/>
</dbReference>
<dbReference type="PRINTS" id="PR00705">
    <property type="entry name" value="PAPAIN"/>
</dbReference>
<evidence type="ECO:0000259" key="7">
    <source>
        <dbReference type="SMART" id="SM00645"/>
    </source>
</evidence>
<dbReference type="InterPro" id="IPR000668">
    <property type="entry name" value="Peptidase_C1A_C"/>
</dbReference>
<dbReference type="PROSITE" id="PS00639">
    <property type="entry name" value="THIOL_PROTEASE_HIS"/>
    <property type="match status" value="1"/>
</dbReference>
<dbReference type="InterPro" id="IPR038765">
    <property type="entry name" value="Papain-like_cys_pep_sf"/>
</dbReference>